<dbReference type="EMBL" id="MG807320">
    <property type="protein sequence ID" value="AVL95143.1"/>
    <property type="molecule type" value="Genomic_DNA"/>
</dbReference>
<protein>
    <submittedName>
        <fullName evidence="1">Uncharacterized protein</fullName>
    </submittedName>
</protein>
<name>A0A2P1EMP4_9VIRU</name>
<keyword evidence="2" id="KW-1185">Reference proteome</keyword>
<organism evidence="1 2">
    <name type="scientific">Moumouvirus australiensis</name>
    <dbReference type="NCBI Taxonomy" id="2109587"/>
    <lineage>
        <taxon>Viruses</taxon>
        <taxon>Varidnaviria</taxon>
        <taxon>Bamfordvirae</taxon>
        <taxon>Nucleocytoviricota</taxon>
        <taxon>Megaviricetes</taxon>
        <taxon>Imitervirales</taxon>
        <taxon>Mimiviridae</taxon>
        <taxon>Megamimivirinae</taxon>
        <taxon>Moumouvirus</taxon>
        <taxon>Moumouvirus australiense</taxon>
    </lineage>
</organism>
<gene>
    <name evidence="1" type="ORF">mc_756</name>
</gene>
<evidence type="ECO:0000313" key="2">
    <source>
        <dbReference type="Proteomes" id="UP000289600"/>
    </source>
</evidence>
<proteinExistence type="predicted"/>
<accession>A0A2P1EMP4</accession>
<reference evidence="2" key="1">
    <citation type="submission" date="2018-01" db="EMBL/GenBank/DDBJ databases">
        <title>Testimony of 'menage a trois' revealed by the proteome of Megavirus virophage.</title>
        <authorList>
            <person name="Jeudy S."/>
            <person name="Bertaux L."/>
            <person name="Alempic J.-M."/>
            <person name="Lartigue A."/>
            <person name="Legendre M."/>
            <person name="Philippe N."/>
            <person name="Beucher L."/>
            <person name="Biondi E."/>
            <person name="Juul S."/>
            <person name="Turner D."/>
            <person name="Coute Y."/>
            <person name="Claverie J.-M."/>
            <person name="Abergel C."/>
        </authorList>
    </citation>
    <scope>NUCLEOTIDE SEQUENCE [LARGE SCALE GENOMIC DNA]</scope>
</reference>
<dbReference type="Proteomes" id="UP000289600">
    <property type="component" value="Segment"/>
</dbReference>
<sequence>MSFEKITIEFIFTFKYADQIFLRMDFDKNITEEHMITYIFKELDEIGKQLIKISCCQFVNNETEILSFLTNRSGKYYFNHKLNKDFDTQKWYQFKKNFYSKTNCN</sequence>
<evidence type="ECO:0000313" key="1">
    <source>
        <dbReference type="EMBL" id="AVL95143.1"/>
    </source>
</evidence>